<reference evidence="4 5" key="1">
    <citation type="submission" date="2024-09" db="EMBL/GenBank/DDBJ databases">
        <authorList>
            <person name="Sun Q."/>
            <person name="Mori K."/>
        </authorList>
    </citation>
    <scope>NUCLEOTIDE SEQUENCE [LARGE SCALE GENOMIC DNA]</scope>
    <source>
        <strain evidence="4 5">CCM 3426</strain>
    </source>
</reference>
<feature type="domain" description="STAS" evidence="3">
    <location>
        <begin position="4"/>
        <end position="113"/>
    </location>
</feature>
<dbReference type="PROSITE" id="PS50801">
    <property type="entry name" value="STAS"/>
    <property type="match status" value="1"/>
</dbReference>
<dbReference type="NCBIfam" id="TIGR00377">
    <property type="entry name" value="ant_ant_sig"/>
    <property type="match status" value="1"/>
</dbReference>
<name>A0ABV5IJT6_9ACTN</name>
<dbReference type="InterPro" id="IPR002645">
    <property type="entry name" value="STAS_dom"/>
</dbReference>
<gene>
    <name evidence="4" type="ORF">ACFFV7_25900</name>
</gene>
<comment type="caution">
    <text evidence="4">The sequence shown here is derived from an EMBL/GenBank/DDBJ whole genome shotgun (WGS) entry which is preliminary data.</text>
</comment>
<dbReference type="CDD" id="cd07043">
    <property type="entry name" value="STAS_anti-anti-sigma_factors"/>
    <property type="match status" value="1"/>
</dbReference>
<dbReference type="SUPFAM" id="SSF52091">
    <property type="entry name" value="SpoIIaa-like"/>
    <property type="match status" value="1"/>
</dbReference>
<evidence type="ECO:0000313" key="4">
    <source>
        <dbReference type="EMBL" id="MFB9204652.1"/>
    </source>
</evidence>
<keyword evidence="5" id="KW-1185">Reference proteome</keyword>
<dbReference type="Proteomes" id="UP001589647">
    <property type="component" value="Unassembled WGS sequence"/>
</dbReference>
<dbReference type="InterPro" id="IPR036513">
    <property type="entry name" value="STAS_dom_sf"/>
</dbReference>
<protein>
    <recommendedName>
        <fullName evidence="2">Anti-sigma factor antagonist</fullName>
    </recommendedName>
</protein>
<dbReference type="RefSeq" id="WP_189653771.1">
    <property type="nucleotide sequence ID" value="NZ_BMRC01000048.1"/>
</dbReference>
<evidence type="ECO:0000313" key="5">
    <source>
        <dbReference type="Proteomes" id="UP001589647"/>
    </source>
</evidence>
<accession>A0ABV5IJT6</accession>
<evidence type="ECO:0000256" key="1">
    <source>
        <dbReference type="ARBA" id="ARBA00009013"/>
    </source>
</evidence>
<comment type="similarity">
    <text evidence="1 2">Belongs to the anti-sigma-factor antagonist family.</text>
</comment>
<organism evidence="4 5">
    <name type="scientific">Nonomuraea spiralis</name>
    <dbReference type="NCBI Taxonomy" id="46182"/>
    <lineage>
        <taxon>Bacteria</taxon>
        <taxon>Bacillati</taxon>
        <taxon>Actinomycetota</taxon>
        <taxon>Actinomycetes</taxon>
        <taxon>Streptosporangiales</taxon>
        <taxon>Streptosporangiaceae</taxon>
        <taxon>Nonomuraea</taxon>
    </lineage>
</organism>
<dbReference type="PANTHER" id="PTHR33495">
    <property type="entry name" value="ANTI-SIGMA FACTOR ANTAGONIST TM_1081-RELATED-RELATED"/>
    <property type="match status" value="1"/>
</dbReference>
<dbReference type="Gene3D" id="3.30.750.24">
    <property type="entry name" value="STAS domain"/>
    <property type="match status" value="1"/>
</dbReference>
<sequence length="122" mass="13088">MEVLEMTHSRHGELVVVTLAGEVDVDNVSRVRKCLDEAVEAHGPRLVVDLTGLTFIDTTGLGVLVRQLAALRDRNGTMALVVSDGQVLRRLRRTNLAALFPIHETLSQALAQPGAGARGRAG</sequence>
<dbReference type="PANTHER" id="PTHR33495:SF2">
    <property type="entry name" value="ANTI-SIGMA FACTOR ANTAGONIST TM_1081-RELATED"/>
    <property type="match status" value="1"/>
</dbReference>
<dbReference type="InterPro" id="IPR003658">
    <property type="entry name" value="Anti-sigma_ant"/>
</dbReference>
<evidence type="ECO:0000256" key="2">
    <source>
        <dbReference type="RuleBase" id="RU003749"/>
    </source>
</evidence>
<dbReference type="Pfam" id="PF01740">
    <property type="entry name" value="STAS"/>
    <property type="match status" value="1"/>
</dbReference>
<dbReference type="EMBL" id="JBHMEI010000018">
    <property type="protein sequence ID" value="MFB9204652.1"/>
    <property type="molecule type" value="Genomic_DNA"/>
</dbReference>
<proteinExistence type="inferred from homology"/>
<evidence type="ECO:0000259" key="3">
    <source>
        <dbReference type="PROSITE" id="PS50801"/>
    </source>
</evidence>